<comment type="caution">
    <text evidence="2">The sequence shown here is derived from an EMBL/GenBank/DDBJ whole genome shotgun (WGS) entry which is preliminary data.</text>
</comment>
<dbReference type="EMBL" id="MBFR01000014">
    <property type="protein sequence ID" value="PVU97303.1"/>
    <property type="molecule type" value="Genomic_DNA"/>
</dbReference>
<proteinExistence type="predicted"/>
<evidence type="ECO:0000313" key="3">
    <source>
        <dbReference type="Proteomes" id="UP000245383"/>
    </source>
</evidence>
<organism evidence="2 3">
    <name type="scientific">Smittium simulii</name>
    <dbReference type="NCBI Taxonomy" id="133385"/>
    <lineage>
        <taxon>Eukaryota</taxon>
        <taxon>Fungi</taxon>
        <taxon>Fungi incertae sedis</taxon>
        <taxon>Zoopagomycota</taxon>
        <taxon>Kickxellomycotina</taxon>
        <taxon>Harpellomycetes</taxon>
        <taxon>Harpellales</taxon>
        <taxon>Legeriomycetaceae</taxon>
        <taxon>Smittium</taxon>
    </lineage>
</organism>
<gene>
    <name evidence="2" type="ORF">BB561_000654</name>
</gene>
<protein>
    <submittedName>
        <fullName evidence="2">Uncharacterized protein</fullName>
    </submittedName>
</protein>
<feature type="region of interest" description="Disordered" evidence="1">
    <location>
        <begin position="481"/>
        <end position="503"/>
    </location>
</feature>
<sequence length="600" mass="68600">DNLINLFGDLAEVRQVRMENTETQEAIKKLQSEENNSFQTELSHVAPRAPVADLIYFFELSEANSLAEKNFFCNPLTEKKPLNNTASTSVKKAVTTLDEASTCRCSIQDYPFRQYLVYKTMELPGKVSKLNEEQEDSLFNSEEFDTVVKANRKARKRPVRPKGPFCQRQQVASGIASTTAQNQQAAPTAPSSQSYKGNKRQNFPSRRKNKGRLSVFWAAWTKLTDNQWVKKIVSEGFQITFNQLSENQTTLSRVFPHQLYPHYPRITPAKLRLQRTIFPSGKIVPALPAGLWTNVNYASILSQKKDAQRGKQFYNNRSSRTIIKARYRGSKKANSWFLQTCSTTTFQNGIIDIDIQDDIEERLHDIDQSTRCVPTYSYSRVMQKIPEIPMEWENISVQSTSIRFFTQPFSLYQNTAPDNNLGTSLGNKYCVLFGRHYNIGEEPTNMPGEHQYSSIKAQRTRISDQGLKIIFCTKTDHQTPGNAYQLQADDSESPNRQGSRLEKGSIKIDNQRENYTKRTSFIYWEGTSNGCSTTPRAPNVEEIVGTEKQSLVKNIRLEFSSVNKGQCIAESDLVERSNTPMEWSFIHSRSSKIRNFYRSN</sequence>
<dbReference type="AlphaFoldDB" id="A0A2T9YY78"/>
<dbReference type="PANTHER" id="PTHR33066:SF2">
    <property type="entry name" value="FILAGGRIN-2-LIKE"/>
    <property type="match status" value="1"/>
</dbReference>
<feature type="compositionally biased region" description="Low complexity" evidence="1">
    <location>
        <begin position="176"/>
        <end position="194"/>
    </location>
</feature>
<feature type="compositionally biased region" description="Basic residues" evidence="1">
    <location>
        <begin position="151"/>
        <end position="160"/>
    </location>
</feature>
<dbReference type="STRING" id="133385.A0A2T9YY78"/>
<feature type="region of interest" description="Disordered" evidence="1">
    <location>
        <begin position="151"/>
        <end position="207"/>
    </location>
</feature>
<evidence type="ECO:0000313" key="2">
    <source>
        <dbReference type="EMBL" id="PVU97303.1"/>
    </source>
</evidence>
<dbReference type="OrthoDB" id="5588333at2759"/>
<keyword evidence="3" id="KW-1185">Reference proteome</keyword>
<reference evidence="2 3" key="1">
    <citation type="journal article" date="2018" name="MBio">
        <title>Comparative Genomics Reveals the Core Gene Toolbox for the Fungus-Insect Symbiosis.</title>
        <authorList>
            <person name="Wang Y."/>
            <person name="Stata M."/>
            <person name="Wang W."/>
            <person name="Stajich J.E."/>
            <person name="White M.M."/>
            <person name="Moncalvo J.M."/>
        </authorList>
    </citation>
    <scope>NUCLEOTIDE SEQUENCE [LARGE SCALE GENOMIC DNA]</scope>
    <source>
        <strain evidence="2 3">SWE-8-4</strain>
    </source>
</reference>
<dbReference type="PANTHER" id="PTHR33066">
    <property type="entry name" value="INTEGRASE_SAM-LIKE_N DOMAIN-CONTAINING PROTEIN"/>
    <property type="match status" value="1"/>
</dbReference>
<name>A0A2T9YY78_9FUNG</name>
<accession>A0A2T9YY78</accession>
<evidence type="ECO:0000256" key="1">
    <source>
        <dbReference type="SAM" id="MobiDB-lite"/>
    </source>
</evidence>
<feature type="non-terminal residue" evidence="2">
    <location>
        <position position="1"/>
    </location>
</feature>
<dbReference type="Proteomes" id="UP000245383">
    <property type="component" value="Unassembled WGS sequence"/>
</dbReference>